<gene>
    <name evidence="1" type="ORF">STCU_02532</name>
</gene>
<accession>S9UVT6</accession>
<keyword evidence="2" id="KW-1185">Reference proteome</keyword>
<dbReference type="OrthoDB" id="272603at2759"/>
<sequence>MRSFTRRPAAPRALVASCRFLSGSKGRGDLKQPRALSDVSRNRVMGIQRGLRTDSQSTQPQTGQLRVKKQIAHSSKNSAFSGSGNLTPDIAKWSHLLPSLQEGVLRLLPERLYAKCERGDALTGEEQQALSEVYRLVRFEVHQRIPLLEDSLAHAELKYMVEWPCVFRRARIKLPFAEARTTLQLAAPCGEALRLSGATAAEVTALAVAPNRDAPRPGPSPTAAMRVPAMHQIHDLDARIATLTQHVRTFVEADLDQLDRARAGVKRSARQEASEAALRKKWADAVQWHLHT</sequence>
<proteinExistence type="predicted"/>
<dbReference type="EMBL" id="ATMH01002532">
    <property type="protein sequence ID" value="EPY33013.1"/>
    <property type="molecule type" value="Genomic_DNA"/>
</dbReference>
<dbReference type="Proteomes" id="UP000015354">
    <property type="component" value="Unassembled WGS sequence"/>
</dbReference>
<organism evidence="1 2">
    <name type="scientific">Strigomonas culicis</name>
    <dbReference type="NCBI Taxonomy" id="28005"/>
    <lineage>
        <taxon>Eukaryota</taxon>
        <taxon>Discoba</taxon>
        <taxon>Euglenozoa</taxon>
        <taxon>Kinetoplastea</taxon>
        <taxon>Metakinetoplastina</taxon>
        <taxon>Trypanosomatida</taxon>
        <taxon>Trypanosomatidae</taxon>
        <taxon>Strigomonadinae</taxon>
        <taxon>Strigomonas</taxon>
    </lineage>
</organism>
<reference evidence="1 2" key="1">
    <citation type="journal article" date="2013" name="PLoS ONE">
        <title>Predicting the Proteins of Angomonas deanei, Strigomonas culicis and Their Respective Endosymbionts Reveals New Aspects of the Trypanosomatidae Family.</title>
        <authorList>
            <person name="Motta M.C."/>
            <person name="Martins A.C."/>
            <person name="de Souza S.S."/>
            <person name="Catta-Preta C.M."/>
            <person name="Silva R."/>
            <person name="Klein C.C."/>
            <person name="de Almeida L.G."/>
            <person name="de Lima Cunha O."/>
            <person name="Ciapina L.P."/>
            <person name="Brocchi M."/>
            <person name="Colabardini A.C."/>
            <person name="de Araujo Lima B."/>
            <person name="Machado C.R."/>
            <person name="de Almeida Soares C.M."/>
            <person name="Probst C.M."/>
            <person name="de Menezes C.B."/>
            <person name="Thompson C.E."/>
            <person name="Bartholomeu D.C."/>
            <person name="Gradia D.F."/>
            <person name="Pavoni D.P."/>
            <person name="Grisard E.C."/>
            <person name="Fantinatti-Garboggini F."/>
            <person name="Marchini F.K."/>
            <person name="Rodrigues-Luiz G.F."/>
            <person name="Wagner G."/>
            <person name="Goldman G.H."/>
            <person name="Fietto J.L."/>
            <person name="Elias M.C."/>
            <person name="Goldman M.H."/>
            <person name="Sagot M.F."/>
            <person name="Pereira M."/>
            <person name="Stoco P.H."/>
            <person name="de Mendonca-Neto R.P."/>
            <person name="Teixeira S.M."/>
            <person name="Maciel T.E."/>
            <person name="de Oliveira Mendes T.A."/>
            <person name="Urmenyi T.P."/>
            <person name="de Souza W."/>
            <person name="Schenkman S."/>
            <person name="de Vasconcelos A.T."/>
        </authorList>
    </citation>
    <scope>NUCLEOTIDE SEQUENCE [LARGE SCALE GENOMIC DNA]</scope>
</reference>
<protein>
    <submittedName>
        <fullName evidence="1">Uncharacterized protein</fullName>
    </submittedName>
</protein>
<evidence type="ECO:0000313" key="1">
    <source>
        <dbReference type="EMBL" id="EPY33013.1"/>
    </source>
</evidence>
<comment type="caution">
    <text evidence="1">The sequence shown here is derived from an EMBL/GenBank/DDBJ whole genome shotgun (WGS) entry which is preliminary data.</text>
</comment>
<name>S9UVT6_9TRYP</name>
<dbReference type="AlphaFoldDB" id="S9UVT6"/>
<evidence type="ECO:0000313" key="2">
    <source>
        <dbReference type="Proteomes" id="UP000015354"/>
    </source>
</evidence>